<accession>A0ACC5R146</accession>
<keyword evidence="2" id="KW-1185">Reference proteome</keyword>
<sequence>MSADFQNSLIEKSLWVATVGAAPDFPVLEGDASCDVAIIGAGILGLSTALHIAARGGSVIVLDAATPGWGGGGRNGGQVNPGLKLDPEELVSHFGPTAGPALAEFATVTADETFETLVKFDIGCDHTRQGWLQLAHAPQAMAGLERRARQWQARGIAVEVLSAGEAQKLSGSAAYAGGILNPKGGSLHPLKLVRGLAQAALTRGARIFRDSRVMKIEQAKGQHSLATARGRVSARRVLVSTDAYTDGLVPGLAQSVLPVSTFQIASEPLSADLARSILPGGQHVSDTHRSLYYFRKDAQGRFLIGGRGAYGPTGAAGAYAELKHVAARIYPALANCQWAYRWGGMVAVTEDHLFHVTEPAPGVLTAIGCNGRGVALSVSLGKRLAEQLITGSPASVPFPVERLRPVALHGLKKAMLPVIAKTYSVLDHLDKGSVLRRKA</sequence>
<protein>
    <submittedName>
        <fullName evidence="1">FAD-binding oxidoreductase</fullName>
    </submittedName>
</protein>
<dbReference type="Proteomes" id="UP000616151">
    <property type="component" value="Unassembled WGS sequence"/>
</dbReference>
<organism evidence="1 2">
    <name type="scientific">Taklimakanibacter albus</name>
    <dbReference type="NCBI Taxonomy" id="2800327"/>
    <lineage>
        <taxon>Bacteria</taxon>
        <taxon>Pseudomonadati</taxon>
        <taxon>Pseudomonadota</taxon>
        <taxon>Alphaproteobacteria</taxon>
        <taxon>Hyphomicrobiales</taxon>
        <taxon>Aestuariivirgaceae</taxon>
        <taxon>Taklimakanibacter</taxon>
    </lineage>
</organism>
<gene>
    <name evidence="1" type="ORF">JHL16_08390</name>
</gene>
<reference evidence="1" key="1">
    <citation type="submission" date="2021-01" db="EMBL/GenBank/DDBJ databases">
        <authorList>
            <person name="Sun Q."/>
        </authorList>
    </citation>
    <scope>NUCLEOTIDE SEQUENCE</scope>
    <source>
        <strain evidence="1">YIM B02566</strain>
    </source>
</reference>
<name>A0ACC5R146_9HYPH</name>
<evidence type="ECO:0000313" key="1">
    <source>
        <dbReference type="EMBL" id="MBK1866367.1"/>
    </source>
</evidence>
<evidence type="ECO:0000313" key="2">
    <source>
        <dbReference type="Proteomes" id="UP000616151"/>
    </source>
</evidence>
<dbReference type="EMBL" id="JAENHL010000006">
    <property type="protein sequence ID" value="MBK1866367.1"/>
    <property type="molecule type" value="Genomic_DNA"/>
</dbReference>
<comment type="caution">
    <text evidence="1">The sequence shown here is derived from an EMBL/GenBank/DDBJ whole genome shotgun (WGS) entry which is preliminary data.</text>
</comment>
<proteinExistence type="predicted"/>